<gene>
    <name evidence="3" type="ORF">HUW51_02245</name>
</gene>
<feature type="chain" id="PRO_5028920010" evidence="1">
    <location>
        <begin position="21"/>
        <end position="615"/>
    </location>
</feature>
<accession>A0A7G7G367</accession>
<dbReference type="EMBL" id="CP055156">
    <property type="protein sequence ID" value="QNF31601.1"/>
    <property type="molecule type" value="Genomic_DNA"/>
</dbReference>
<dbReference type="InterPro" id="IPR001478">
    <property type="entry name" value="PDZ"/>
</dbReference>
<dbReference type="InterPro" id="IPR027268">
    <property type="entry name" value="Peptidase_M4/M1_CTD_sf"/>
</dbReference>
<dbReference type="InterPro" id="IPR036034">
    <property type="entry name" value="PDZ_sf"/>
</dbReference>
<organism evidence="3 4">
    <name type="scientific">Adhaeribacter swui</name>
    <dbReference type="NCBI Taxonomy" id="2086471"/>
    <lineage>
        <taxon>Bacteria</taxon>
        <taxon>Pseudomonadati</taxon>
        <taxon>Bacteroidota</taxon>
        <taxon>Cytophagia</taxon>
        <taxon>Cytophagales</taxon>
        <taxon>Hymenobacteraceae</taxon>
        <taxon>Adhaeribacter</taxon>
    </lineage>
</organism>
<dbReference type="Gene3D" id="2.30.42.10">
    <property type="match status" value="1"/>
</dbReference>
<dbReference type="RefSeq" id="WP_185272383.1">
    <property type="nucleotide sequence ID" value="NZ_CP055156.1"/>
</dbReference>
<feature type="signal peptide" evidence="1">
    <location>
        <begin position="1"/>
        <end position="20"/>
    </location>
</feature>
<dbReference type="SUPFAM" id="SSF55486">
    <property type="entry name" value="Metalloproteases ('zincins'), catalytic domain"/>
    <property type="match status" value="1"/>
</dbReference>
<name>A0A7G7G367_9BACT</name>
<evidence type="ECO:0000313" key="3">
    <source>
        <dbReference type="EMBL" id="QNF31601.1"/>
    </source>
</evidence>
<dbReference type="Proteomes" id="UP000515237">
    <property type="component" value="Chromosome"/>
</dbReference>
<keyword evidence="1" id="KW-0732">Signal</keyword>
<dbReference type="Gene3D" id="2.60.40.3650">
    <property type="match status" value="1"/>
</dbReference>
<sequence length="615" mass="69857">MKKNYALAVFFAFLITPLLAATNSYRFTIDLVQVQDDKIKVSLQTPTLQTTETVYNIPKMVPGTYSVDNFGRYVSDFKAYDHTNRLLTSEKLDDNRWRIKNATQLAKITYLIDDTFQDLAAEHQIFEPAGTNIEANQNFLINNHGFMGYFDNLKRLPYEVTVLKPQNFYGSTALKAIKTTPTADTYLVPDYMELVDSPIMYNVPDTTVLKIGGADVLVSVYSPSKVVKANYIGTTIRSTLEAQKNYLGGTLPVERYAFLIYLSDKPNKTGAYGALEHSYSSVYYMPEMAPERIAQLIVSIAAHEFFHIVTPLSIHAEQIHDFDFNNPQMSRHLWLYEGVTEYAATHVQVNQKLITLDDYLNKLRAYIIGASRYNDTLPFTTMSQGVLETYSQEYGNVYQKGALIGLALDLKLRELSGGNYGVRNLMNALAATYGKHKAFTDEELFDKITALTYPEIRAFFRQYVEGNQPLPYTDLFKLVGISYQPVVKEERVSLGPFHLNFDPESQKFIVEEVADGSTPPIKLNLRSGDQLLAINQRTLTQETVNNILRDEVYAHKPGDEIKVLIGRPNKRDKIKIKKLTTPLVETTEEKKYLIAVDPTATPQQKILRDTWLYSN</sequence>
<dbReference type="InterPro" id="IPR040756">
    <property type="entry name" value="Peptidase_M61_N"/>
</dbReference>
<evidence type="ECO:0000259" key="2">
    <source>
        <dbReference type="PROSITE" id="PS50106"/>
    </source>
</evidence>
<protein>
    <submittedName>
        <fullName evidence="3">Peptidase M61</fullName>
    </submittedName>
</protein>
<dbReference type="Gene3D" id="1.10.390.10">
    <property type="entry name" value="Neutral Protease Domain 2"/>
    <property type="match status" value="1"/>
</dbReference>
<proteinExistence type="predicted"/>
<keyword evidence="4" id="KW-1185">Reference proteome</keyword>
<dbReference type="Pfam" id="PF17899">
    <property type="entry name" value="Peptidase_M61_N"/>
    <property type="match status" value="1"/>
</dbReference>
<dbReference type="InterPro" id="IPR007963">
    <property type="entry name" value="Peptidase_M61_catalytic"/>
</dbReference>
<dbReference type="AlphaFoldDB" id="A0A7G7G367"/>
<evidence type="ECO:0000313" key="4">
    <source>
        <dbReference type="Proteomes" id="UP000515237"/>
    </source>
</evidence>
<dbReference type="Pfam" id="PF13180">
    <property type="entry name" value="PDZ_2"/>
    <property type="match status" value="1"/>
</dbReference>
<evidence type="ECO:0000256" key="1">
    <source>
        <dbReference type="SAM" id="SignalP"/>
    </source>
</evidence>
<reference evidence="3 4" key="1">
    <citation type="journal article" date="2018" name="Int. J. Syst. Evol. Microbiol.">
        <title>Adhaeribacter swui sp. nov., isolated from wet mud.</title>
        <authorList>
            <person name="Kim D.U."/>
            <person name="Kim K.W."/>
            <person name="Kang M.S."/>
            <person name="Kim J.Y."/>
            <person name="Jang J.H."/>
            <person name="Kim M.K."/>
        </authorList>
    </citation>
    <scope>NUCLEOTIDE SEQUENCE [LARGE SCALE GENOMIC DNA]</scope>
    <source>
        <strain evidence="3 4">KCTC 52873</strain>
    </source>
</reference>
<dbReference type="KEGG" id="aswu:HUW51_02245"/>
<dbReference type="Pfam" id="PF05299">
    <property type="entry name" value="Peptidase_M61"/>
    <property type="match status" value="1"/>
</dbReference>
<dbReference type="SUPFAM" id="SSF50156">
    <property type="entry name" value="PDZ domain-like"/>
    <property type="match status" value="1"/>
</dbReference>
<dbReference type="PROSITE" id="PS50106">
    <property type="entry name" value="PDZ"/>
    <property type="match status" value="1"/>
</dbReference>
<feature type="domain" description="PDZ" evidence="2">
    <location>
        <begin position="486"/>
        <end position="550"/>
    </location>
</feature>